<accession>A0A167JTK7</accession>
<evidence type="ECO:0000313" key="3">
    <source>
        <dbReference type="Proteomes" id="UP000077013"/>
    </source>
</evidence>
<proteinExistence type="predicted"/>
<dbReference type="OrthoDB" id="9781481at2"/>
<dbReference type="EMBL" id="LRXL01000019">
    <property type="protein sequence ID" value="OAB81034.1"/>
    <property type="molecule type" value="Genomic_DNA"/>
</dbReference>
<dbReference type="STRING" id="1763537.ULVI_01875"/>
<feature type="domain" description="Protein NO VEIN C-terminal" evidence="1">
    <location>
        <begin position="201"/>
        <end position="285"/>
    </location>
</feature>
<dbReference type="Pfam" id="PF13020">
    <property type="entry name" value="NOV_C"/>
    <property type="match status" value="1"/>
</dbReference>
<organism evidence="2 3">
    <name type="scientific">Cochleicola gelatinilyticus</name>
    <dbReference type="NCBI Taxonomy" id="1763537"/>
    <lineage>
        <taxon>Bacteria</taxon>
        <taxon>Pseudomonadati</taxon>
        <taxon>Bacteroidota</taxon>
        <taxon>Flavobacteriia</taxon>
        <taxon>Flavobacteriales</taxon>
        <taxon>Flavobacteriaceae</taxon>
        <taxon>Cochleicola</taxon>
    </lineage>
</organism>
<dbReference type="AlphaFoldDB" id="A0A167JTK7"/>
<name>A0A167JTK7_9FLAO</name>
<evidence type="ECO:0000259" key="1">
    <source>
        <dbReference type="Pfam" id="PF13020"/>
    </source>
</evidence>
<gene>
    <name evidence="2" type="ORF">ULVI_01875</name>
</gene>
<dbReference type="Proteomes" id="UP000077013">
    <property type="component" value="Unassembled WGS sequence"/>
</dbReference>
<evidence type="ECO:0000313" key="2">
    <source>
        <dbReference type="EMBL" id="OAB81034.1"/>
    </source>
</evidence>
<sequence>MLKDLRKFDNLGTPNFFFELLTTLKVSEKQKWQIDDINKLFFNRVIDNRSVFEGCILLALRINLIEEVKGYIELNQKFENYLNSKSQMNDKFVERLFLSLEAVNEIYEIFSSENFSQDIVYNSLQLKSSAFGFKYANLKQLLIDFNVLKVHPTNQINKLIINTRYKKIFDKVILPQIKKRKIGIEEFKKSMEQQQIYGEEAEKFVLKYEHNRLNGIKEIQWIAEYIVNAGYDIASFNSVEDKKPTRFIEVKSYEGEKPYFFWSRNEMDVAKRKLTEYWLYLINRKEINQDDYEPLCIQNPSVEILDNAEWDKSIDKYKIVFNG</sequence>
<reference evidence="2 3" key="1">
    <citation type="submission" date="2016-02" db="EMBL/GenBank/DDBJ databases">
        <title>Ulvibacter sp. LPB0005, isolated from Thais luteostoma.</title>
        <authorList>
            <person name="Shin S.-K."/>
            <person name="Yi H."/>
        </authorList>
    </citation>
    <scope>NUCLEOTIDE SEQUENCE [LARGE SCALE GENOMIC DNA]</scope>
    <source>
        <strain evidence="2 3">LPB0005</strain>
    </source>
</reference>
<keyword evidence="3" id="KW-1185">Reference proteome</keyword>
<dbReference type="InterPro" id="IPR024975">
    <property type="entry name" value="NOV_C"/>
</dbReference>
<protein>
    <recommendedName>
        <fullName evidence="1">Protein NO VEIN C-terminal domain-containing protein</fullName>
    </recommendedName>
</protein>
<comment type="caution">
    <text evidence="2">The sequence shown here is derived from an EMBL/GenBank/DDBJ whole genome shotgun (WGS) entry which is preliminary data.</text>
</comment>
<dbReference type="RefSeq" id="WP_068589050.1">
    <property type="nucleotide sequence ID" value="NZ_LRXL01000019.1"/>
</dbReference>